<dbReference type="SUPFAM" id="SSF53092">
    <property type="entry name" value="Creatinase/prolidase N-terminal domain"/>
    <property type="match status" value="1"/>
</dbReference>
<organism evidence="9 10">
    <name type="scientific">Kribbella sancticallisti</name>
    <dbReference type="NCBI Taxonomy" id="460087"/>
    <lineage>
        <taxon>Bacteria</taxon>
        <taxon>Bacillati</taxon>
        <taxon>Actinomycetota</taxon>
        <taxon>Actinomycetes</taxon>
        <taxon>Propionibacteriales</taxon>
        <taxon>Kribbellaceae</taxon>
        <taxon>Kribbella</taxon>
    </lineage>
</organism>
<dbReference type="InterPro" id="IPR036005">
    <property type="entry name" value="Creatinase/aminopeptidase-like"/>
</dbReference>
<dbReference type="GO" id="GO:0004177">
    <property type="term" value="F:aminopeptidase activity"/>
    <property type="evidence" value="ECO:0007669"/>
    <property type="project" value="UniProtKB-KW"/>
</dbReference>
<evidence type="ECO:0000256" key="1">
    <source>
        <dbReference type="ARBA" id="ARBA00001424"/>
    </source>
</evidence>
<sequence>MTEDRTEEQRKSYRPIDAAGFRESIARDWGPVDRSVSVPAGLAEAAAEHRQRLSAALPGRRIAVAAGRAPVRSNDTDFRFRADSDFVWLTGCQAEGAVLVISADGDATLYLRETAGPDEVDFFANARDGELWIGPVPGLKDWSDALQLPCRPLEELPSAVRGAVPYMMTTYGVEPLLDALVGGRPSDAQELRQALAELRRIKDDWELDQLREAVDASVLAFADVARELPEAVRGGGERWLEGTFDRRARTAGNGPGYASIVAAGNHGPVLHWVRNDGAVREGDVILLDAGVETRTLYTADVTRSFPVTGEFTPAQRQVHDLVHAAQVAALGAVRAGAPYRAFQYEAMRVLIEGLRDWGVLDVSLDEALGADGQQHRRYVVCGLGHYIGLDVHDCDASRPEKYLAGDLAAGMALAVEPGLYFHPHDETIPPELRGIGIRIEDNVVVHADRTEILTEPLPITTDGLEQWVRAQLPA</sequence>
<evidence type="ECO:0000259" key="8">
    <source>
        <dbReference type="SMART" id="SM01011"/>
    </source>
</evidence>
<dbReference type="CDD" id="cd01087">
    <property type="entry name" value="Prolidase"/>
    <property type="match status" value="1"/>
</dbReference>
<keyword evidence="6" id="KW-0378">Hydrolase</keyword>
<dbReference type="InterPro" id="IPR052433">
    <property type="entry name" value="X-Pro_dipept-like"/>
</dbReference>
<protein>
    <recommendedName>
        <fullName evidence="4">Xaa-Pro aminopeptidase</fullName>
        <ecNumber evidence="4">3.4.11.9</ecNumber>
    </recommendedName>
</protein>
<dbReference type="PANTHER" id="PTHR43226">
    <property type="entry name" value="XAA-PRO AMINOPEPTIDASE 3"/>
    <property type="match status" value="1"/>
</dbReference>
<evidence type="ECO:0000256" key="7">
    <source>
        <dbReference type="ARBA" id="ARBA00023211"/>
    </source>
</evidence>
<evidence type="ECO:0000256" key="3">
    <source>
        <dbReference type="ARBA" id="ARBA00008766"/>
    </source>
</evidence>
<dbReference type="Proteomes" id="UP001500393">
    <property type="component" value="Unassembled WGS sequence"/>
</dbReference>
<keyword evidence="9" id="KW-0031">Aminopeptidase</keyword>
<keyword evidence="7" id="KW-0464">Manganese</keyword>
<keyword evidence="10" id="KW-1185">Reference proteome</keyword>
<comment type="catalytic activity">
    <reaction evidence="1">
        <text>Release of any N-terminal amino acid, including proline, that is linked to proline, even from a dipeptide or tripeptide.</text>
        <dbReference type="EC" id="3.4.11.9"/>
    </reaction>
</comment>
<accession>A0ABN2E7C8</accession>
<comment type="similarity">
    <text evidence="3">Belongs to the peptidase M24B family.</text>
</comment>
<keyword evidence="9" id="KW-0645">Protease</keyword>
<dbReference type="PANTHER" id="PTHR43226:SF4">
    <property type="entry name" value="XAA-PRO AMINOPEPTIDASE 3"/>
    <property type="match status" value="1"/>
</dbReference>
<proteinExistence type="inferred from homology"/>
<dbReference type="Gene3D" id="3.40.350.10">
    <property type="entry name" value="Creatinase/prolidase N-terminal domain"/>
    <property type="match status" value="1"/>
</dbReference>
<comment type="cofactor">
    <cofactor evidence="2">
        <name>Mn(2+)</name>
        <dbReference type="ChEBI" id="CHEBI:29035"/>
    </cofactor>
</comment>
<reference evidence="9 10" key="1">
    <citation type="journal article" date="2019" name="Int. J. Syst. Evol. Microbiol.">
        <title>The Global Catalogue of Microorganisms (GCM) 10K type strain sequencing project: providing services to taxonomists for standard genome sequencing and annotation.</title>
        <authorList>
            <consortium name="The Broad Institute Genomics Platform"/>
            <consortium name="The Broad Institute Genome Sequencing Center for Infectious Disease"/>
            <person name="Wu L."/>
            <person name="Ma J."/>
        </authorList>
    </citation>
    <scope>NUCLEOTIDE SEQUENCE [LARGE SCALE GENOMIC DNA]</scope>
    <source>
        <strain evidence="9 10">JCM 14969</strain>
    </source>
</reference>
<dbReference type="InterPro" id="IPR007865">
    <property type="entry name" value="Aminopep_P_N"/>
</dbReference>
<keyword evidence="5" id="KW-0479">Metal-binding</keyword>
<dbReference type="RefSeq" id="WP_344219291.1">
    <property type="nucleotide sequence ID" value="NZ_BAAAOS010000045.1"/>
</dbReference>
<dbReference type="InterPro" id="IPR000994">
    <property type="entry name" value="Pept_M24"/>
</dbReference>
<dbReference type="EMBL" id="BAAAOS010000045">
    <property type="protein sequence ID" value="GAA1595850.1"/>
    <property type="molecule type" value="Genomic_DNA"/>
</dbReference>
<dbReference type="SUPFAM" id="SSF55920">
    <property type="entry name" value="Creatinase/aminopeptidase"/>
    <property type="match status" value="1"/>
</dbReference>
<evidence type="ECO:0000256" key="2">
    <source>
        <dbReference type="ARBA" id="ARBA00001936"/>
    </source>
</evidence>
<dbReference type="InterPro" id="IPR029149">
    <property type="entry name" value="Creatin/AminoP/Spt16_N"/>
</dbReference>
<evidence type="ECO:0000256" key="5">
    <source>
        <dbReference type="ARBA" id="ARBA00022723"/>
    </source>
</evidence>
<dbReference type="Pfam" id="PF05195">
    <property type="entry name" value="AMP_N"/>
    <property type="match status" value="1"/>
</dbReference>
<dbReference type="Pfam" id="PF00557">
    <property type="entry name" value="Peptidase_M24"/>
    <property type="match status" value="1"/>
</dbReference>
<evidence type="ECO:0000313" key="9">
    <source>
        <dbReference type="EMBL" id="GAA1595850.1"/>
    </source>
</evidence>
<feature type="domain" description="Aminopeptidase P N-terminal" evidence="8">
    <location>
        <begin position="44"/>
        <end position="178"/>
    </location>
</feature>
<gene>
    <name evidence="9" type="ORF">GCM10009789_57240</name>
</gene>
<comment type="caution">
    <text evidence="9">The sequence shown here is derived from an EMBL/GenBank/DDBJ whole genome shotgun (WGS) entry which is preliminary data.</text>
</comment>
<dbReference type="EC" id="3.4.11.9" evidence="4"/>
<evidence type="ECO:0000256" key="4">
    <source>
        <dbReference type="ARBA" id="ARBA00012574"/>
    </source>
</evidence>
<name>A0ABN2E7C8_9ACTN</name>
<evidence type="ECO:0000313" key="10">
    <source>
        <dbReference type="Proteomes" id="UP001500393"/>
    </source>
</evidence>
<dbReference type="Gene3D" id="3.90.230.10">
    <property type="entry name" value="Creatinase/methionine aminopeptidase superfamily"/>
    <property type="match status" value="1"/>
</dbReference>
<dbReference type="SMART" id="SM01011">
    <property type="entry name" value="AMP_N"/>
    <property type="match status" value="1"/>
</dbReference>
<evidence type="ECO:0000256" key="6">
    <source>
        <dbReference type="ARBA" id="ARBA00022801"/>
    </source>
</evidence>